<dbReference type="InterPro" id="IPR027417">
    <property type="entry name" value="P-loop_NTPase"/>
</dbReference>
<dbReference type="CDD" id="cd17926">
    <property type="entry name" value="DEXHc_RE"/>
    <property type="match status" value="1"/>
</dbReference>
<protein>
    <recommendedName>
        <fullName evidence="1">Helicase ATP-binding domain-containing protein</fullName>
    </recommendedName>
</protein>
<dbReference type="PANTHER" id="PTHR47396">
    <property type="entry name" value="TYPE I RESTRICTION ENZYME ECOKI R PROTEIN"/>
    <property type="match status" value="1"/>
</dbReference>
<gene>
    <name evidence="2" type="ORF">OEZ85_011055</name>
</gene>
<dbReference type="Pfam" id="PF04851">
    <property type="entry name" value="ResIII"/>
    <property type="match status" value="1"/>
</dbReference>
<reference evidence="2 3" key="1">
    <citation type="submission" date="2023-05" db="EMBL/GenBank/DDBJ databases">
        <title>A 100% complete, gapless, phased diploid assembly of the Scenedesmus obliquus UTEX 3031 genome.</title>
        <authorList>
            <person name="Biondi T.C."/>
            <person name="Hanschen E.R."/>
            <person name="Kwon T."/>
            <person name="Eng W."/>
            <person name="Kruse C.P.S."/>
            <person name="Koehler S.I."/>
            <person name="Kunde Y."/>
            <person name="Gleasner C.D."/>
            <person name="You Mak K.T."/>
            <person name="Polle J."/>
            <person name="Hovde B.T."/>
            <person name="Starkenburg S.R."/>
        </authorList>
    </citation>
    <scope>NUCLEOTIDE SEQUENCE [LARGE SCALE GENOMIC DNA]</scope>
    <source>
        <strain evidence="2 3">DOE0152z</strain>
    </source>
</reference>
<dbReference type="Proteomes" id="UP001244341">
    <property type="component" value="Chromosome 2b"/>
</dbReference>
<accession>A0ABY8TP38</accession>
<dbReference type="CDD" id="cd18785">
    <property type="entry name" value="SF2_C"/>
    <property type="match status" value="1"/>
</dbReference>
<evidence type="ECO:0000313" key="2">
    <source>
        <dbReference type="EMBL" id="WIA10889.1"/>
    </source>
</evidence>
<dbReference type="SMART" id="SM00487">
    <property type="entry name" value="DEXDc"/>
    <property type="match status" value="1"/>
</dbReference>
<dbReference type="SUPFAM" id="SSF52540">
    <property type="entry name" value="P-loop containing nucleoside triphosphate hydrolases"/>
    <property type="match status" value="1"/>
</dbReference>
<proteinExistence type="predicted"/>
<dbReference type="Gene3D" id="3.40.50.300">
    <property type="entry name" value="P-loop containing nucleotide triphosphate hydrolases"/>
    <property type="match status" value="2"/>
</dbReference>
<name>A0ABY8TP38_TETOB</name>
<dbReference type="PANTHER" id="PTHR47396:SF1">
    <property type="entry name" value="ATP-DEPENDENT HELICASE IRC3-RELATED"/>
    <property type="match status" value="1"/>
</dbReference>
<organism evidence="2 3">
    <name type="scientific">Tetradesmus obliquus</name>
    <name type="common">Green alga</name>
    <name type="synonym">Acutodesmus obliquus</name>
    <dbReference type="NCBI Taxonomy" id="3088"/>
    <lineage>
        <taxon>Eukaryota</taxon>
        <taxon>Viridiplantae</taxon>
        <taxon>Chlorophyta</taxon>
        <taxon>core chlorophytes</taxon>
        <taxon>Chlorophyceae</taxon>
        <taxon>CS clade</taxon>
        <taxon>Sphaeropleales</taxon>
        <taxon>Scenedesmaceae</taxon>
        <taxon>Tetradesmus</taxon>
    </lineage>
</organism>
<evidence type="ECO:0000313" key="3">
    <source>
        <dbReference type="Proteomes" id="UP001244341"/>
    </source>
</evidence>
<dbReference type="InterPro" id="IPR014001">
    <property type="entry name" value="Helicase_ATP-bd"/>
</dbReference>
<feature type="domain" description="Helicase ATP-binding" evidence="1">
    <location>
        <begin position="109"/>
        <end position="258"/>
    </location>
</feature>
<dbReference type="InterPro" id="IPR006935">
    <property type="entry name" value="Helicase/UvrB_N"/>
</dbReference>
<dbReference type="PROSITE" id="PS51192">
    <property type="entry name" value="HELICASE_ATP_BIND_1"/>
    <property type="match status" value="1"/>
</dbReference>
<keyword evidence="3" id="KW-1185">Reference proteome</keyword>
<evidence type="ECO:0000259" key="1">
    <source>
        <dbReference type="PROSITE" id="PS51192"/>
    </source>
</evidence>
<dbReference type="InterPro" id="IPR050742">
    <property type="entry name" value="Helicase_Restrict-Modif_Enz"/>
</dbReference>
<sequence>MPTAAGDAVCLTRRGLKLPRAGDAVPPGDLARTLQMLTVTPLAPEAGMGKAPPAFKAYAETQHAVYIPRFFDGVRLPAPASEPAAQQQSRLQFCGSLRPAQANIVAAGLQQCRQRGGGLLVLPTGFGKTVCALWIACALGVRTLVLAHKSFLLDQWAERIGAYVPQARIGRVQQNVVDVQDKDIVLGMLQSISKRDYDGSTFEGFGLTIVDECHHISAPVFSKAMFKTTSKYMLGLSATPDRKDGLGPSGATPLLSWFLGPIISDQRGQGMPDDVVVRVVPYHCSAYDLPPPMMRGGMHINLPKIITGMVQDEQRNQLLLSLLEEAVAAGRKVLCLSERRAHCQELLHMFNGSRRCNELQKHASLYLGGMKPAELAAAAASADVLMASYGLASEGLDIPTLDTLIMCTSRSSIEQSVGRVLRGAPNPLVVDVLDRFSVCFAQFNKRKAYYAKCGFSIRHQGPAAAEQQGYAFVSDDDDDAVY</sequence>
<dbReference type="EMBL" id="CP126209">
    <property type="protein sequence ID" value="WIA10889.1"/>
    <property type="molecule type" value="Genomic_DNA"/>
</dbReference>